<dbReference type="EMBL" id="JACHMH010000001">
    <property type="protein sequence ID" value="MBB4681703.1"/>
    <property type="molecule type" value="Genomic_DNA"/>
</dbReference>
<gene>
    <name evidence="3" type="ORF">HNR67_007821</name>
</gene>
<keyword evidence="2" id="KW-1133">Transmembrane helix</keyword>
<feature type="compositionally biased region" description="Polar residues" evidence="1">
    <location>
        <begin position="168"/>
        <end position="178"/>
    </location>
</feature>
<name>A0A7W7CI91_9PSEU</name>
<feature type="transmembrane region" description="Helical" evidence="2">
    <location>
        <begin position="49"/>
        <end position="69"/>
    </location>
</feature>
<feature type="transmembrane region" description="Helical" evidence="2">
    <location>
        <begin position="102"/>
        <end position="123"/>
    </location>
</feature>
<protein>
    <recommendedName>
        <fullName evidence="5">Tryptophan-associated transmembrane protein</fullName>
    </recommendedName>
</protein>
<evidence type="ECO:0008006" key="5">
    <source>
        <dbReference type="Google" id="ProtNLM"/>
    </source>
</evidence>
<evidence type="ECO:0000256" key="2">
    <source>
        <dbReference type="SAM" id="Phobius"/>
    </source>
</evidence>
<reference evidence="3 4" key="1">
    <citation type="submission" date="2020-08" db="EMBL/GenBank/DDBJ databases">
        <title>Sequencing the genomes of 1000 actinobacteria strains.</title>
        <authorList>
            <person name="Klenk H.-P."/>
        </authorList>
    </citation>
    <scope>NUCLEOTIDE SEQUENCE [LARGE SCALE GENOMIC DNA]</scope>
    <source>
        <strain evidence="3 4">DSM 44230</strain>
    </source>
</reference>
<organism evidence="3 4">
    <name type="scientific">Crossiella cryophila</name>
    <dbReference type="NCBI Taxonomy" id="43355"/>
    <lineage>
        <taxon>Bacteria</taxon>
        <taxon>Bacillati</taxon>
        <taxon>Actinomycetota</taxon>
        <taxon>Actinomycetes</taxon>
        <taxon>Pseudonocardiales</taxon>
        <taxon>Pseudonocardiaceae</taxon>
        <taxon>Crossiella</taxon>
    </lineage>
</organism>
<feature type="transmembrane region" description="Helical" evidence="2">
    <location>
        <begin position="76"/>
        <end position="96"/>
    </location>
</feature>
<keyword evidence="4" id="KW-1185">Reference proteome</keyword>
<accession>A0A7W7CI91</accession>
<dbReference type="Pfam" id="PF09534">
    <property type="entry name" value="Trp_oprn_chp"/>
    <property type="match status" value="1"/>
</dbReference>
<dbReference type="RefSeq" id="WP_185008470.1">
    <property type="nucleotide sequence ID" value="NZ_BAAAUI010000014.1"/>
</dbReference>
<keyword evidence="2" id="KW-0812">Transmembrane</keyword>
<sequence length="191" mass="19177">MSAEPEPVGEPASAPAPRRPGSGPLWTVLLLLAVTAGLLWGASGLAAGLAPAAGLAAFAVAAVAGVLAAGGWFRRVLGGIVAVVACGGAVLLWDGFSSHSVAGSALAVVGLLTLFGSGILVLVKGHRMPRMGGKYAASSQVRRSVDADRRLWDSLDSGADPTLRDTAETTNDLATQGGSADPMPEADRRRG</sequence>
<evidence type="ECO:0000313" key="4">
    <source>
        <dbReference type="Proteomes" id="UP000533598"/>
    </source>
</evidence>
<evidence type="ECO:0000256" key="1">
    <source>
        <dbReference type="SAM" id="MobiDB-lite"/>
    </source>
</evidence>
<keyword evidence="2" id="KW-0472">Membrane</keyword>
<comment type="caution">
    <text evidence="3">The sequence shown here is derived from an EMBL/GenBank/DDBJ whole genome shotgun (WGS) entry which is preliminary data.</text>
</comment>
<feature type="region of interest" description="Disordered" evidence="1">
    <location>
        <begin position="153"/>
        <end position="191"/>
    </location>
</feature>
<proteinExistence type="predicted"/>
<dbReference type="InterPro" id="IPR019051">
    <property type="entry name" value="Trp_biosyn_TM_oprn/chp"/>
</dbReference>
<evidence type="ECO:0000313" key="3">
    <source>
        <dbReference type="EMBL" id="MBB4681703.1"/>
    </source>
</evidence>
<feature type="transmembrane region" description="Helical" evidence="2">
    <location>
        <begin position="25"/>
        <end position="43"/>
    </location>
</feature>
<dbReference type="Proteomes" id="UP000533598">
    <property type="component" value="Unassembled WGS sequence"/>
</dbReference>
<dbReference type="AlphaFoldDB" id="A0A7W7CI91"/>